<dbReference type="Pfam" id="PF01464">
    <property type="entry name" value="SLT"/>
    <property type="match status" value="1"/>
</dbReference>
<evidence type="ECO:0000256" key="1">
    <source>
        <dbReference type="SAM" id="MobiDB-lite"/>
    </source>
</evidence>
<dbReference type="PROSITE" id="PS00922">
    <property type="entry name" value="TRANSGLYCOSYLASE"/>
    <property type="match status" value="1"/>
</dbReference>
<dbReference type="InterPro" id="IPR023346">
    <property type="entry name" value="Lysozyme-like_dom_sf"/>
</dbReference>
<feature type="region of interest" description="Disordered" evidence="1">
    <location>
        <begin position="198"/>
        <end position="235"/>
    </location>
</feature>
<dbReference type="PANTHER" id="PTHR37423:SF2">
    <property type="entry name" value="MEMBRANE-BOUND LYTIC MUREIN TRANSGLYCOSYLASE C"/>
    <property type="match status" value="1"/>
</dbReference>
<dbReference type="InterPro" id="IPR008258">
    <property type="entry name" value="Transglycosylase_SLT_dom_1"/>
</dbReference>
<dbReference type="InterPro" id="IPR000189">
    <property type="entry name" value="Transglyc_AS"/>
</dbReference>
<evidence type="ECO:0008006" key="5">
    <source>
        <dbReference type="Google" id="ProtNLM"/>
    </source>
</evidence>
<sequence>MRIFGVFGLLSFLFALPFCAQASEIYQYIDAAGTIHFTNVPTDSRFKRMDQGEAKTVLPDKIDRDILNILIYEASKTHKISPALTMAVIRTESNFNPRAVSVAGAQGLMQIMPATAGDLRINDPFDPEENIHGGTRYLRYLLDRFDQNLTLALAAYHAGPGTVSRYGGVPPIKQTKRYIKKVLHFYDYYLNETKRSEIKKRDTKREEAKLPAQPMPGPALAQNIPSQSKIKIPNH</sequence>
<feature type="domain" description="DUF4124" evidence="3">
    <location>
        <begin position="12"/>
        <end position="43"/>
    </location>
</feature>
<dbReference type="GO" id="GO:0008933">
    <property type="term" value="F:peptidoglycan lytic transglycosylase activity"/>
    <property type="evidence" value="ECO:0007669"/>
    <property type="project" value="InterPro"/>
</dbReference>
<dbReference type="GO" id="GO:0000270">
    <property type="term" value="P:peptidoglycan metabolic process"/>
    <property type="evidence" value="ECO:0007669"/>
    <property type="project" value="InterPro"/>
</dbReference>
<dbReference type="PANTHER" id="PTHR37423">
    <property type="entry name" value="SOLUBLE LYTIC MUREIN TRANSGLYCOSYLASE-RELATED"/>
    <property type="match status" value="1"/>
</dbReference>
<dbReference type="CDD" id="cd00254">
    <property type="entry name" value="LT-like"/>
    <property type="match status" value="1"/>
</dbReference>
<evidence type="ECO:0000259" key="2">
    <source>
        <dbReference type="Pfam" id="PF01464"/>
    </source>
</evidence>
<dbReference type="Gene3D" id="1.10.530.10">
    <property type="match status" value="1"/>
</dbReference>
<dbReference type="EMBL" id="UOGF01000049">
    <property type="protein sequence ID" value="VAX29336.1"/>
    <property type="molecule type" value="Genomic_DNA"/>
</dbReference>
<dbReference type="Pfam" id="PF13511">
    <property type="entry name" value="DUF4124"/>
    <property type="match status" value="1"/>
</dbReference>
<reference evidence="4" key="1">
    <citation type="submission" date="2018-06" db="EMBL/GenBank/DDBJ databases">
        <authorList>
            <person name="Zhirakovskaya E."/>
        </authorList>
    </citation>
    <scope>NUCLEOTIDE SEQUENCE</scope>
</reference>
<feature type="domain" description="Transglycosylase SLT" evidence="2">
    <location>
        <begin position="71"/>
        <end position="174"/>
    </location>
</feature>
<evidence type="ECO:0000259" key="3">
    <source>
        <dbReference type="Pfam" id="PF13511"/>
    </source>
</evidence>
<dbReference type="AlphaFoldDB" id="A0A3B1CFT4"/>
<dbReference type="InterPro" id="IPR025392">
    <property type="entry name" value="DUF4124"/>
</dbReference>
<dbReference type="SUPFAM" id="SSF53955">
    <property type="entry name" value="Lysozyme-like"/>
    <property type="match status" value="1"/>
</dbReference>
<feature type="compositionally biased region" description="Basic and acidic residues" evidence="1">
    <location>
        <begin position="198"/>
        <end position="209"/>
    </location>
</feature>
<evidence type="ECO:0000313" key="4">
    <source>
        <dbReference type="EMBL" id="VAX29336.1"/>
    </source>
</evidence>
<organism evidence="4">
    <name type="scientific">hydrothermal vent metagenome</name>
    <dbReference type="NCBI Taxonomy" id="652676"/>
    <lineage>
        <taxon>unclassified sequences</taxon>
        <taxon>metagenomes</taxon>
        <taxon>ecological metagenomes</taxon>
    </lineage>
</organism>
<protein>
    <recommendedName>
        <fullName evidence="5">Lytic transglycosylase</fullName>
    </recommendedName>
</protein>
<proteinExistence type="predicted"/>
<name>A0A3B1CFT4_9ZZZZ</name>
<dbReference type="GO" id="GO:0016020">
    <property type="term" value="C:membrane"/>
    <property type="evidence" value="ECO:0007669"/>
    <property type="project" value="InterPro"/>
</dbReference>
<accession>A0A3B1CFT4</accession>
<gene>
    <name evidence="4" type="ORF">MNBD_NITROSPIRAE01-1762</name>
</gene>